<dbReference type="KEGG" id="gaz:Pan241w_43490"/>
<dbReference type="EMBL" id="CP036269">
    <property type="protein sequence ID" value="QDT44241.1"/>
    <property type="molecule type" value="Genomic_DNA"/>
</dbReference>
<dbReference type="OrthoDB" id="242375at2"/>
<dbReference type="InterPro" id="IPR029475">
    <property type="entry name" value="DUF6807"/>
</dbReference>
<evidence type="ECO:0000313" key="3">
    <source>
        <dbReference type="Proteomes" id="UP000317171"/>
    </source>
</evidence>
<dbReference type="AlphaFoldDB" id="A0A517RK44"/>
<evidence type="ECO:0000313" key="2">
    <source>
        <dbReference type="EMBL" id="QDT44241.1"/>
    </source>
</evidence>
<name>A0A517RK44_9PLAN</name>
<evidence type="ECO:0008006" key="4">
    <source>
        <dbReference type="Google" id="ProtNLM"/>
    </source>
</evidence>
<accession>A0A517RK44</accession>
<dbReference type="Pfam" id="PF14100">
    <property type="entry name" value="DUF6807"/>
    <property type="match status" value="1"/>
</dbReference>
<feature type="signal peptide" evidence="1">
    <location>
        <begin position="1"/>
        <end position="28"/>
    </location>
</feature>
<organism evidence="2 3">
    <name type="scientific">Gimesia alba</name>
    <dbReference type="NCBI Taxonomy" id="2527973"/>
    <lineage>
        <taxon>Bacteria</taxon>
        <taxon>Pseudomonadati</taxon>
        <taxon>Planctomycetota</taxon>
        <taxon>Planctomycetia</taxon>
        <taxon>Planctomycetales</taxon>
        <taxon>Planctomycetaceae</taxon>
        <taxon>Gimesia</taxon>
    </lineage>
</organism>
<gene>
    <name evidence="2" type="ORF">Pan241w_43490</name>
</gene>
<evidence type="ECO:0000256" key="1">
    <source>
        <dbReference type="SAM" id="SignalP"/>
    </source>
</evidence>
<reference evidence="2 3" key="1">
    <citation type="submission" date="2019-02" db="EMBL/GenBank/DDBJ databases">
        <title>Deep-cultivation of Planctomycetes and their phenomic and genomic characterization uncovers novel biology.</title>
        <authorList>
            <person name="Wiegand S."/>
            <person name="Jogler M."/>
            <person name="Boedeker C."/>
            <person name="Pinto D."/>
            <person name="Vollmers J."/>
            <person name="Rivas-Marin E."/>
            <person name="Kohn T."/>
            <person name="Peeters S.H."/>
            <person name="Heuer A."/>
            <person name="Rast P."/>
            <person name="Oberbeckmann S."/>
            <person name="Bunk B."/>
            <person name="Jeske O."/>
            <person name="Meyerdierks A."/>
            <person name="Storesund J.E."/>
            <person name="Kallscheuer N."/>
            <person name="Luecker S."/>
            <person name="Lage O.M."/>
            <person name="Pohl T."/>
            <person name="Merkel B.J."/>
            <person name="Hornburger P."/>
            <person name="Mueller R.-W."/>
            <person name="Bruemmer F."/>
            <person name="Labrenz M."/>
            <person name="Spormann A.M."/>
            <person name="Op den Camp H."/>
            <person name="Overmann J."/>
            <person name="Amann R."/>
            <person name="Jetten M.S.M."/>
            <person name="Mascher T."/>
            <person name="Medema M.H."/>
            <person name="Devos D.P."/>
            <person name="Kaster A.-K."/>
            <person name="Ovreas L."/>
            <person name="Rohde M."/>
            <person name="Galperin M.Y."/>
            <person name="Jogler C."/>
        </authorList>
    </citation>
    <scope>NUCLEOTIDE SEQUENCE [LARGE SCALE GENOMIC DNA]</scope>
    <source>
        <strain evidence="2 3">Pan241w</strain>
    </source>
</reference>
<dbReference type="RefSeq" id="WP_145219546.1">
    <property type="nucleotide sequence ID" value="NZ_CP036269.1"/>
</dbReference>
<protein>
    <recommendedName>
        <fullName evidence="4">Methane oxygenase PmoA</fullName>
    </recommendedName>
</protein>
<feature type="chain" id="PRO_5022155775" description="Methane oxygenase PmoA" evidence="1">
    <location>
        <begin position="29"/>
        <end position="423"/>
    </location>
</feature>
<keyword evidence="1" id="KW-0732">Signal</keyword>
<sequence length="423" mass="47553" precursor="true">MNSLPHCARFLLLMLVFCFIGIPATLHAADSTLGQITIQNDSQAMENEPVFVTLPETGLAQDAVYLVETSGSNSQKIPAQIEKRPSAADRLWFIPPGKTAAGTKRVFDLKAGQLDVKNKVTIKDTGKAYQMRVGERPVLNYNYKHIPAPDSLDPLYGRSAHIHPIWTPGGKIVSDEFPPDHAHQSGQFLAYTKAEFEGRATNFWEIKSKKGRVRFHKLISKQAGPVFAELKVEQEHVDLTGPEEKPALIEVWTIRVWNQPGKKPDFWLYDITSEARCATESELKLPKYHYGGMAIRGGRGWSKENCRFLTSNGKTRENGNHDRSRWCDISGTVDQKKGWSGFTILSHPSNFRFPEPVRIHPSMPYMVFTPSALGDWGIEPGKPNISHYRFLVHDGQAHPRTETVWQNYAHPSTASLTLNAEQN</sequence>
<proteinExistence type="predicted"/>
<keyword evidence="3" id="KW-1185">Reference proteome</keyword>
<dbReference type="Proteomes" id="UP000317171">
    <property type="component" value="Chromosome"/>
</dbReference>